<comment type="subunit">
    <text evidence="3">Homodimer.</text>
</comment>
<dbReference type="EC" id="2.6.1.-" evidence="8"/>
<reference evidence="10 11" key="1">
    <citation type="submission" date="2018-04" db="EMBL/GenBank/DDBJ databases">
        <title>Pelagivirga bohaiensis gen. nov., sp. nov., a bacterium isolated from the Bohai Sea.</title>
        <authorList>
            <person name="Ji X."/>
        </authorList>
    </citation>
    <scope>NUCLEOTIDE SEQUENCE [LARGE SCALE GENOMIC DNA]</scope>
    <source>
        <strain evidence="10 11">BH-SD19</strain>
    </source>
</reference>
<protein>
    <recommendedName>
        <fullName evidence="8">Aminotransferase</fullName>
        <ecNumber evidence="8">2.6.1.-</ecNumber>
    </recommendedName>
</protein>
<evidence type="ECO:0000256" key="6">
    <source>
        <dbReference type="ARBA" id="ARBA00022898"/>
    </source>
</evidence>
<feature type="domain" description="Aminotransferase class I/classII large" evidence="9">
    <location>
        <begin position="34"/>
        <end position="394"/>
    </location>
</feature>
<dbReference type="GO" id="GO:0004069">
    <property type="term" value="F:L-aspartate:2-oxoglutarate aminotransferase activity"/>
    <property type="evidence" value="ECO:0007669"/>
    <property type="project" value="UniProtKB-EC"/>
</dbReference>
<evidence type="ECO:0000256" key="8">
    <source>
        <dbReference type="RuleBase" id="RU000481"/>
    </source>
</evidence>
<keyword evidence="6" id="KW-0663">Pyridoxal phosphate</keyword>
<dbReference type="InterPro" id="IPR015424">
    <property type="entry name" value="PyrdxlP-dep_Trfase"/>
</dbReference>
<dbReference type="CDD" id="cd00609">
    <property type="entry name" value="AAT_like"/>
    <property type="match status" value="1"/>
</dbReference>
<evidence type="ECO:0000313" key="10">
    <source>
        <dbReference type="EMBL" id="PVA10498.1"/>
    </source>
</evidence>
<accession>A0A2T7G7U1</accession>
<evidence type="ECO:0000256" key="1">
    <source>
        <dbReference type="ARBA" id="ARBA00001933"/>
    </source>
</evidence>
<dbReference type="AlphaFoldDB" id="A0A2T7G7U1"/>
<keyword evidence="11" id="KW-1185">Reference proteome</keyword>
<evidence type="ECO:0000256" key="3">
    <source>
        <dbReference type="ARBA" id="ARBA00011738"/>
    </source>
</evidence>
<dbReference type="PANTHER" id="PTHR46383:SF1">
    <property type="entry name" value="ASPARTATE AMINOTRANSFERASE"/>
    <property type="match status" value="1"/>
</dbReference>
<organism evidence="10 11">
    <name type="scientific">Pelagivirga sediminicola</name>
    <dbReference type="NCBI Taxonomy" id="2170575"/>
    <lineage>
        <taxon>Bacteria</taxon>
        <taxon>Pseudomonadati</taxon>
        <taxon>Pseudomonadota</taxon>
        <taxon>Alphaproteobacteria</taxon>
        <taxon>Rhodobacterales</taxon>
        <taxon>Paracoccaceae</taxon>
        <taxon>Pelagivirga</taxon>
    </lineage>
</organism>
<evidence type="ECO:0000313" key="11">
    <source>
        <dbReference type="Proteomes" id="UP000244446"/>
    </source>
</evidence>
<dbReference type="InterPro" id="IPR004839">
    <property type="entry name" value="Aminotransferase_I/II_large"/>
</dbReference>
<comment type="caution">
    <text evidence="10">The sequence shown here is derived from an EMBL/GenBank/DDBJ whole genome shotgun (WGS) entry which is preliminary data.</text>
</comment>
<evidence type="ECO:0000256" key="7">
    <source>
        <dbReference type="ARBA" id="ARBA00049185"/>
    </source>
</evidence>
<dbReference type="InterPro" id="IPR015422">
    <property type="entry name" value="PyrdxlP-dep_Trfase_small"/>
</dbReference>
<evidence type="ECO:0000256" key="2">
    <source>
        <dbReference type="ARBA" id="ARBA00007441"/>
    </source>
</evidence>
<keyword evidence="4 8" id="KW-0032">Aminotransferase</keyword>
<comment type="catalytic activity">
    <reaction evidence="7">
        <text>L-aspartate + 2-oxoglutarate = oxaloacetate + L-glutamate</text>
        <dbReference type="Rhea" id="RHEA:21824"/>
        <dbReference type="ChEBI" id="CHEBI:16452"/>
        <dbReference type="ChEBI" id="CHEBI:16810"/>
        <dbReference type="ChEBI" id="CHEBI:29985"/>
        <dbReference type="ChEBI" id="CHEBI:29991"/>
        <dbReference type="EC" id="2.6.1.1"/>
    </reaction>
</comment>
<evidence type="ECO:0000259" key="9">
    <source>
        <dbReference type="Pfam" id="PF00155"/>
    </source>
</evidence>
<dbReference type="PROSITE" id="PS00105">
    <property type="entry name" value="AA_TRANSFER_CLASS_1"/>
    <property type="match status" value="1"/>
</dbReference>
<name>A0A2T7G7U1_9RHOB</name>
<dbReference type="InterPro" id="IPR015421">
    <property type="entry name" value="PyrdxlP-dep_Trfase_major"/>
</dbReference>
<comment type="cofactor">
    <cofactor evidence="1 8">
        <name>pyridoxal 5'-phosphate</name>
        <dbReference type="ChEBI" id="CHEBI:597326"/>
    </cofactor>
</comment>
<dbReference type="Pfam" id="PF00155">
    <property type="entry name" value="Aminotran_1_2"/>
    <property type="match status" value="1"/>
</dbReference>
<dbReference type="PANTHER" id="PTHR46383">
    <property type="entry name" value="ASPARTATE AMINOTRANSFERASE"/>
    <property type="match status" value="1"/>
</dbReference>
<evidence type="ECO:0000256" key="4">
    <source>
        <dbReference type="ARBA" id="ARBA00022576"/>
    </source>
</evidence>
<dbReference type="InterPro" id="IPR050596">
    <property type="entry name" value="AspAT/PAT-like"/>
</dbReference>
<gene>
    <name evidence="10" type="ORF">DC366_08930</name>
</gene>
<dbReference type="FunFam" id="3.40.640.10:FF:000033">
    <property type="entry name" value="Aspartate aminotransferase"/>
    <property type="match status" value="1"/>
</dbReference>
<comment type="similarity">
    <text evidence="2 8">Belongs to the class-I pyridoxal-phosphate-dependent aminotransferase family.</text>
</comment>
<dbReference type="GO" id="GO:0006520">
    <property type="term" value="P:amino acid metabolic process"/>
    <property type="evidence" value="ECO:0007669"/>
    <property type="project" value="InterPro"/>
</dbReference>
<dbReference type="OrthoDB" id="9763453at2"/>
<dbReference type="Proteomes" id="UP000244446">
    <property type="component" value="Unassembled WGS sequence"/>
</dbReference>
<dbReference type="RefSeq" id="WP_108692009.1">
    <property type="nucleotide sequence ID" value="NZ_QCYH01000004.1"/>
</dbReference>
<dbReference type="EMBL" id="QCYH01000004">
    <property type="protein sequence ID" value="PVA10498.1"/>
    <property type="molecule type" value="Genomic_DNA"/>
</dbReference>
<dbReference type="InterPro" id="IPR004838">
    <property type="entry name" value="NHTrfase_class1_PyrdxlP-BS"/>
</dbReference>
<evidence type="ECO:0000256" key="5">
    <source>
        <dbReference type="ARBA" id="ARBA00022679"/>
    </source>
</evidence>
<dbReference type="Gene3D" id="3.90.1150.10">
    <property type="entry name" value="Aspartate Aminotransferase, domain 1"/>
    <property type="match status" value="1"/>
</dbReference>
<proteinExistence type="inferred from homology"/>
<dbReference type="Gene3D" id="3.40.640.10">
    <property type="entry name" value="Type I PLP-dependent aspartate aminotransferase-like (Major domain)"/>
    <property type="match status" value="1"/>
</dbReference>
<dbReference type="GO" id="GO:0030170">
    <property type="term" value="F:pyridoxal phosphate binding"/>
    <property type="evidence" value="ECO:0007669"/>
    <property type="project" value="InterPro"/>
</dbReference>
<sequence>MSTFRKSAALSRIQPAATIAITQKARDLRAEGHDIISLSIGEPDFDTPDHVKAAAAEAMARGETKYPPINGIPELRRAIADKFARENGLDYAPSQTIVSTGGKQVIANALLATLDAGDEVVIPAPYWVSYTQMVEMTGAVPVVVQTEAEDGFLLTPAALEAAITPKTRWLILNSPSNPTGAVYSADDLRALAGVLERHPNVWVLSDDMYEHLIYGGTPFATMAAATPAMKDRTLTMNGVSKAYAMTGWRIGYAAGPQPLIDAMALAQGQVTSGAAQPSQWAALAALTGPQDALELQRAAFEQRRDLVVARLNAIPGMDCPTPPGAFYVFPSCAAFLGRTTPGGKRLETDEDFCMALMEEGGVATVHGAAFGQSPFFRVSYAASEAELTEATGRIAAFCAALT</sequence>
<keyword evidence="5 8" id="KW-0808">Transferase</keyword>
<dbReference type="SUPFAM" id="SSF53383">
    <property type="entry name" value="PLP-dependent transferases"/>
    <property type="match status" value="1"/>
</dbReference>